<comment type="similarity">
    <text evidence="1 14">Belongs to the class-I pyridine nucleotide-disulfide oxidoreductase family.</text>
</comment>
<feature type="active site" description="Proton acceptor" evidence="11">
    <location>
        <position position="446"/>
    </location>
</feature>
<dbReference type="GO" id="GO:0004148">
    <property type="term" value="F:dihydrolipoyl dehydrogenase (NADH) activity"/>
    <property type="evidence" value="ECO:0007669"/>
    <property type="project" value="UniProtKB-EC"/>
</dbReference>
<dbReference type="FunFam" id="3.50.50.60:FF:000001">
    <property type="entry name" value="Dihydrolipoyl dehydrogenase, mitochondrial"/>
    <property type="match status" value="1"/>
</dbReference>
<dbReference type="OrthoDB" id="9807946at2"/>
<dbReference type="InterPro" id="IPR050151">
    <property type="entry name" value="Class-I_Pyr_Nuc-Dis_Oxidored"/>
</dbReference>
<organism evidence="17 18">
    <name type="scientific">Leptospira idonii</name>
    <dbReference type="NCBI Taxonomy" id="1193500"/>
    <lineage>
        <taxon>Bacteria</taxon>
        <taxon>Pseudomonadati</taxon>
        <taxon>Spirochaetota</taxon>
        <taxon>Spirochaetia</taxon>
        <taxon>Leptospirales</taxon>
        <taxon>Leptospiraceae</taxon>
        <taxon>Leptospira</taxon>
    </lineage>
</organism>
<keyword evidence="18" id="KW-1185">Reference proteome</keyword>
<dbReference type="PRINTS" id="PR00411">
    <property type="entry name" value="PNDRDTASEI"/>
</dbReference>
<dbReference type="InterPro" id="IPR023753">
    <property type="entry name" value="FAD/NAD-binding_dom"/>
</dbReference>
<evidence type="ECO:0000313" key="17">
    <source>
        <dbReference type="EMBL" id="TGN19911.1"/>
    </source>
</evidence>
<keyword evidence="6 14" id="KW-0560">Oxidoreductase</keyword>
<feature type="binding site" evidence="12">
    <location>
        <position position="115"/>
    </location>
    <ligand>
        <name>FAD</name>
        <dbReference type="ChEBI" id="CHEBI:57692"/>
    </ligand>
</feature>
<dbReference type="GO" id="GO:0050660">
    <property type="term" value="F:flavin adenine dinucleotide binding"/>
    <property type="evidence" value="ECO:0007669"/>
    <property type="project" value="InterPro"/>
</dbReference>
<feature type="binding site" evidence="12">
    <location>
        <position position="204"/>
    </location>
    <ligand>
        <name>NAD(+)</name>
        <dbReference type="ChEBI" id="CHEBI:57540"/>
    </ligand>
</feature>
<protein>
    <recommendedName>
        <fullName evidence="3 14">Dihydrolipoyl dehydrogenase</fullName>
        <ecNumber evidence="2 14">1.8.1.4</ecNumber>
    </recommendedName>
</protein>
<gene>
    <name evidence="17" type="primary">lpdA</name>
    <name evidence="17" type="ORF">EHS15_05900</name>
</gene>
<feature type="disulfide bond" description="Redox-active" evidence="13">
    <location>
        <begin position="42"/>
        <end position="47"/>
    </location>
</feature>
<dbReference type="Pfam" id="PF07992">
    <property type="entry name" value="Pyr_redox_2"/>
    <property type="match status" value="1"/>
</dbReference>
<dbReference type="Gene3D" id="3.50.50.60">
    <property type="entry name" value="FAD/NAD(P)-binding domain"/>
    <property type="match status" value="2"/>
</dbReference>
<evidence type="ECO:0000259" key="15">
    <source>
        <dbReference type="Pfam" id="PF02852"/>
    </source>
</evidence>
<evidence type="ECO:0000256" key="10">
    <source>
        <dbReference type="ARBA" id="ARBA00049187"/>
    </source>
</evidence>
<feature type="binding site" evidence="12">
    <location>
        <begin position="320"/>
        <end position="323"/>
    </location>
    <ligand>
        <name>FAD</name>
        <dbReference type="ChEBI" id="CHEBI:57692"/>
    </ligand>
</feature>
<dbReference type="Gene3D" id="3.30.390.30">
    <property type="match status" value="1"/>
</dbReference>
<evidence type="ECO:0000256" key="14">
    <source>
        <dbReference type="RuleBase" id="RU003692"/>
    </source>
</evidence>
<dbReference type="GO" id="GO:0005737">
    <property type="term" value="C:cytoplasm"/>
    <property type="evidence" value="ECO:0007669"/>
    <property type="project" value="UniProtKB-ARBA"/>
</dbReference>
<dbReference type="EMBL" id="RQHW01000018">
    <property type="protein sequence ID" value="TGN19911.1"/>
    <property type="molecule type" value="Genomic_DNA"/>
</dbReference>
<dbReference type="PIRSF" id="PIRSF000350">
    <property type="entry name" value="Mercury_reductase_MerA"/>
    <property type="match status" value="1"/>
</dbReference>
<dbReference type="PANTHER" id="PTHR22912">
    <property type="entry name" value="DISULFIDE OXIDOREDUCTASE"/>
    <property type="match status" value="1"/>
</dbReference>
<dbReference type="SUPFAM" id="SSF51905">
    <property type="entry name" value="FAD/NAD(P)-binding domain"/>
    <property type="match status" value="1"/>
</dbReference>
<evidence type="ECO:0000313" key="18">
    <source>
        <dbReference type="Proteomes" id="UP000298058"/>
    </source>
</evidence>
<evidence type="ECO:0000256" key="9">
    <source>
        <dbReference type="ARBA" id="ARBA00023284"/>
    </source>
</evidence>
<dbReference type="PRINTS" id="PR00368">
    <property type="entry name" value="FADPNR"/>
</dbReference>
<dbReference type="Proteomes" id="UP000298058">
    <property type="component" value="Unassembled WGS sequence"/>
</dbReference>
<dbReference type="InterPro" id="IPR001100">
    <property type="entry name" value="Pyr_nuc-diS_OxRdtase"/>
</dbReference>
<keyword evidence="7 12" id="KW-0520">NAD</keyword>
<comment type="caution">
    <text evidence="17">The sequence shown here is derived from an EMBL/GenBank/DDBJ whole genome shotgun (WGS) entry which is preliminary data.</text>
</comment>
<evidence type="ECO:0000256" key="12">
    <source>
        <dbReference type="PIRSR" id="PIRSR000350-3"/>
    </source>
</evidence>
<feature type="binding site" evidence="12">
    <location>
        <position position="51"/>
    </location>
    <ligand>
        <name>FAD</name>
        <dbReference type="ChEBI" id="CHEBI:57692"/>
    </ligand>
</feature>
<feature type="binding site" evidence="12">
    <location>
        <position position="314"/>
    </location>
    <ligand>
        <name>FAD</name>
        <dbReference type="ChEBI" id="CHEBI:57692"/>
    </ligand>
</feature>
<evidence type="ECO:0000256" key="7">
    <source>
        <dbReference type="ARBA" id="ARBA00023027"/>
    </source>
</evidence>
<dbReference type="GO" id="GO:0006103">
    <property type="term" value="P:2-oxoglutarate metabolic process"/>
    <property type="evidence" value="ECO:0007669"/>
    <property type="project" value="TreeGrafter"/>
</dbReference>
<dbReference type="PANTHER" id="PTHR22912:SF151">
    <property type="entry name" value="DIHYDROLIPOYL DEHYDROGENASE, MITOCHONDRIAL"/>
    <property type="match status" value="1"/>
</dbReference>
<keyword evidence="12" id="KW-0547">Nucleotide-binding</keyword>
<keyword evidence="5 12" id="KW-0274">FAD</keyword>
<dbReference type="EC" id="1.8.1.4" evidence="2 14"/>
<feature type="domain" description="FAD/NAD(P)-binding" evidence="16">
    <location>
        <begin position="4"/>
        <end position="329"/>
    </location>
</feature>
<comment type="cofactor">
    <cofactor evidence="12 14">
        <name>FAD</name>
        <dbReference type="ChEBI" id="CHEBI:57692"/>
    </cofactor>
    <text evidence="12 14">Binds 1 FAD per subunit.</text>
</comment>
<dbReference type="InterPro" id="IPR016156">
    <property type="entry name" value="FAD/NAD-linked_Rdtase_dimer_sf"/>
</dbReference>
<dbReference type="NCBIfam" id="TIGR01350">
    <property type="entry name" value="lipoamide_DH"/>
    <property type="match status" value="1"/>
</dbReference>
<evidence type="ECO:0000256" key="1">
    <source>
        <dbReference type="ARBA" id="ARBA00007532"/>
    </source>
</evidence>
<feature type="binding site" evidence="12">
    <location>
        <begin position="144"/>
        <end position="146"/>
    </location>
    <ligand>
        <name>FAD</name>
        <dbReference type="ChEBI" id="CHEBI:57692"/>
    </ligand>
</feature>
<dbReference type="Pfam" id="PF02852">
    <property type="entry name" value="Pyr_redox_dim"/>
    <property type="match status" value="1"/>
</dbReference>
<dbReference type="SUPFAM" id="SSF55424">
    <property type="entry name" value="FAD/NAD-linked reductases, dimerisation (C-terminal) domain"/>
    <property type="match status" value="1"/>
</dbReference>
<sequence>MENYDVVVIGAGPGGYVAAIRAAQLGKKVAIIEKRKTLGGTCLNVGCIPSKALLDSSEEYDKAKHKLGDHGITISSVKIDIKKMMERKEKVVNEVTSGVDYLMKKNKITRYLGLGKFVSKNQIQITSEDGKSETISGTNIIIATGSVPIEIPPLPVDAKNIITSDHAISLESVPEHLIIVGAGVIGLELGSVWGRLGAKVTVVELMPRLFGNADGATASLTQRILEKQGINFLFETKVHGAKTKGKKVEVEIEDKEGKKSVLEGDKVLVSIGRRPNTDGLGAKEIGIEFTERGRVKVKPNHFQTNVPNIYAIGDVIDGPMLAHKAEDEGIAVAELIAGKSGHVNYRAIPSIVYTWPEVAWVGLGEEELKSQGIDYKVGKSLFKANARAKAMNEPDGQVKVLSDKKTDKLLGVYIVGPRASDMIAEVAVAFEFGASAEDIARSTHAHPTLSEILREAAMDADAKWSIHS</sequence>
<dbReference type="InterPro" id="IPR036188">
    <property type="entry name" value="FAD/NAD-bd_sf"/>
</dbReference>
<dbReference type="InterPro" id="IPR004099">
    <property type="entry name" value="Pyr_nucl-diS_OxRdtase_dimer"/>
</dbReference>
<dbReference type="RefSeq" id="WP_135759630.1">
    <property type="nucleotide sequence ID" value="NZ_RQHW01000018.1"/>
</dbReference>
<evidence type="ECO:0000259" key="16">
    <source>
        <dbReference type="Pfam" id="PF07992"/>
    </source>
</evidence>
<evidence type="ECO:0000256" key="4">
    <source>
        <dbReference type="ARBA" id="ARBA00022630"/>
    </source>
</evidence>
<keyword evidence="8" id="KW-1015">Disulfide bond</keyword>
<dbReference type="PROSITE" id="PS00076">
    <property type="entry name" value="PYRIDINE_REDOX_1"/>
    <property type="match status" value="1"/>
</dbReference>
<dbReference type="InterPro" id="IPR006258">
    <property type="entry name" value="Lipoamide_DH"/>
</dbReference>
<evidence type="ECO:0000256" key="2">
    <source>
        <dbReference type="ARBA" id="ARBA00012608"/>
    </source>
</evidence>
<dbReference type="AlphaFoldDB" id="A0A4R9M1Q9"/>
<evidence type="ECO:0000256" key="6">
    <source>
        <dbReference type="ARBA" id="ARBA00023002"/>
    </source>
</evidence>
<dbReference type="InterPro" id="IPR012999">
    <property type="entry name" value="Pyr_OxRdtase_I_AS"/>
</dbReference>
<keyword evidence="4 14" id="KW-0285">Flavoprotein</keyword>
<keyword evidence="9 14" id="KW-0676">Redox-active center</keyword>
<proteinExistence type="inferred from homology"/>
<evidence type="ECO:0000256" key="3">
    <source>
        <dbReference type="ARBA" id="ARBA00016961"/>
    </source>
</evidence>
<feature type="domain" description="Pyridine nucleotide-disulphide oxidoreductase dimerisation" evidence="15">
    <location>
        <begin position="348"/>
        <end position="457"/>
    </location>
</feature>
<comment type="catalytic activity">
    <reaction evidence="10 14">
        <text>N(6)-[(R)-dihydrolipoyl]-L-lysyl-[protein] + NAD(+) = N(6)-[(R)-lipoyl]-L-lysyl-[protein] + NADH + H(+)</text>
        <dbReference type="Rhea" id="RHEA:15045"/>
        <dbReference type="Rhea" id="RHEA-COMP:10474"/>
        <dbReference type="Rhea" id="RHEA-COMP:10475"/>
        <dbReference type="ChEBI" id="CHEBI:15378"/>
        <dbReference type="ChEBI" id="CHEBI:57540"/>
        <dbReference type="ChEBI" id="CHEBI:57945"/>
        <dbReference type="ChEBI" id="CHEBI:83099"/>
        <dbReference type="ChEBI" id="CHEBI:83100"/>
        <dbReference type="EC" id="1.8.1.4"/>
    </reaction>
</comment>
<evidence type="ECO:0000256" key="11">
    <source>
        <dbReference type="PIRSR" id="PIRSR000350-2"/>
    </source>
</evidence>
<accession>A0A4R9M1Q9</accession>
<comment type="miscellaneous">
    <text evidence="14">The active site is a redox-active disulfide bond.</text>
</comment>
<name>A0A4R9M1Q9_9LEPT</name>
<evidence type="ECO:0000256" key="8">
    <source>
        <dbReference type="ARBA" id="ARBA00023157"/>
    </source>
</evidence>
<feature type="binding site" evidence="12">
    <location>
        <position position="272"/>
    </location>
    <ligand>
        <name>NAD(+)</name>
        <dbReference type="ChEBI" id="CHEBI:57540"/>
    </ligand>
</feature>
<feature type="binding site" evidence="12">
    <location>
        <begin position="181"/>
        <end position="188"/>
    </location>
    <ligand>
        <name>NAD(+)</name>
        <dbReference type="ChEBI" id="CHEBI:57540"/>
    </ligand>
</feature>
<evidence type="ECO:0000256" key="13">
    <source>
        <dbReference type="PIRSR" id="PIRSR000350-4"/>
    </source>
</evidence>
<evidence type="ECO:0000256" key="5">
    <source>
        <dbReference type="ARBA" id="ARBA00022827"/>
    </source>
</evidence>
<reference evidence="17" key="1">
    <citation type="journal article" date="2019" name="PLoS Negl. Trop. Dis.">
        <title>Revisiting the worldwide diversity of Leptospira species in the environment.</title>
        <authorList>
            <person name="Vincent A.T."/>
            <person name="Schiettekatte O."/>
            <person name="Bourhy P."/>
            <person name="Veyrier F.J."/>
            <person name="Picardeau M."/>
        </authorList>
    </citation>
    <scope>NUCLEOTIDE SEQUENCE [LARGE SCALE GENOMIC DNA]</scope>
    <source>
        <strain evidence="17">201300427</strain>
    </source>
</reference>
<dbReference type="FunFam" id="3.30.390.30:FF:000001">
    <property type="entry name" value="Dihydrolipoyl dehydrogenase"/>
    <property type="match status" value="1"/>
</dbReference>